<organism evidence="2 3">
    <name type="scientific">Vagococcus penaei</name>
    <dbReference type="NCBI Taxonomy" id="633807"/>
    <lineage>
        <taxon>Bacteria</taxon>
        <taxon>Bacillati</taxon>
        <taxon>Bacillota</taxon>
        <taxon>Bacilli</taxon>
        <taxon>Lactobacillales</taxon>
        <taxon>Enterococcaceae</taxon>
        <taxon>Vagococcus</taxon>
    </lineage>
</organism>
<sequence length="194" mass="22366">MKQLKKAANYVWRTKKIRFLLLGLLAILLIIQLKQWLTPKPIAEPIGGQKITLTTQTTDTSQPVTKNATTTQKTTESTDTMTLVKSADSLVKQAYKKTQWQPLPTKQTEPHQINFNSGSIDREEMRQAMTHALELPSNQLEEWWLDMTSPTQIIGYLENKQTKDVYRVTIDWQKNQGYKPALVEELYELPTSFK</sequence>
<dbReference type="Pfam" id="PF07423">
    <property type="entry name" value="DUF1510"/>
    <property type="match status" value="1"/>
</dbReference>
<dbReference type="Proteomes" id="UP000188246">
    <property type="component" value="Chromosome"/>
</dbReference>
<dbReference type="KEGG" id="vpi:BW732_10530"/>
<dbReference type="InterPro" id="IPR009988">
    <property type="entry name" value="DUF1510"/>
</dbReference>
<dbReference type="AlphaFoldDB" id="A0A1Q2D8N5"/>
<dbReference type="EMBL" id="CP019609">
    <property type="protein sequence ID" value="AQP54593.1"/>
    <property type="molecule type" value="Genomic_DNA"/>
</dbReference>
<evidence type="ECO:0000313" key="2">
    <source>
        <dbReference type="EMBL" id="AQP54593.1"/>
    </source>
</evidence>
<feature type="domain" description="DUF1510" evidence="1">
    <location>
        <begin position="96"/>
        <end position="186"/>
    </location>
</feature>
<protein>
    <recommendedName>
        <fullName evidence="1">DUF1510 domain-containing protein</fullName>
    </recommendedName>
</protein>
<reference evidence="2 3" key="1">
    <citation type="journal article" date="2010" name="Int. J. Syst. Evol. Microbiol.">
        <title>Vagococcus penaei sp. nov., isolated from spoilage microbiota of cooked shrimp (Penaeus vannamei).</title>
        <authorList>
            <person name="Jaffres E."/>
            <person name="Prevost H."/>
            <person name="Rossero A."/>
            <person name="Joffraud J.J."/>
            <person name="Dousset X."/>
        </authorList>
    </citation>
    <scope>NUCLEOTIDE SEQUENCE [LARGE SCALE GENOMIC DNA]</scope>
    <source>
        <strain evidence="2 3">CD276</strain>
    </source>
</reference>
<evidence type="ECO:0000313" key="3">
    <source>
        <dbReference type="Proteomes" id="UP000188246"/>
    </source>
</evidence>
<accession>A0A1Q2D8N5</accession>
<evidence type="ECO:0000259" key="1">
    <source>
        <dbReference type="Pfam" id="PF07423"/>
    </source>
</evidence>
<proteinExistence type="predicted"/>
<gene>
    <name evidence="2" type="ORF">BW732_10530</name>
</gene>
<keyword evidence="3" id="KW-1185">Reference proteome</keyword>
<name>A0A1Q2D8N5_9ENTE</name>
<dbReference type="RefSeq" id="WP_161485563.1">
    <property type="nucleotide sequence ID" value="NZ_CP019609.1"/>
</dbReference>
<dbReference type="STRING" id="633807.BW732_10530"/>